<feature type="active site" description="Nucleophile" evidence="5">
    <location>
        <position position="14"/>
    </location>
</feature>
<dbReference type="EC" id="3.1.3.48" evidence="2"/>
<dbReference type="PANTHER" id="PTHR11717">
    <property type="entry name" value="LOW MOLECULAR WEIGHT PROTEIN TYROSINE PHOSPHATASE"/>
    <property type="match status" value="1"/>
</dbReference>
<protein>
    <recommendedName>
        <fullName evidence="2">protein-tyrosine-phosphatase</fullName>
        <ecNumber evidence="2">3.1.3.48</ecNumber>
    </recommendedName>
</protein>
<dbReference type="InterPro" id="IPR023485">
    <property type="entry name" value="Ptyr_pPase"/>
</dbReference>
<evidence type="ECO:0000256" key="1">
    <source>
        <dbReference type="ARBA" id="ARBA00011063"/>
    </source>
</evidence>
<dbReference type="InterPro" id="IPR017867">
    <property type="entry name" value="Tyr_phospatase_low_mol_wt"/>
</dbReference>
<reference evidence="7 8" key="1">
    <citation type="submission" date="2022-10" db="EMBL/GenBank/DDBJ databases">
        <title>The complete genomes of actinobacterial strains from the NBC collection.</title>
        <authorList>
            <person name="Joergensen T.S."/>
            <person name="Alvarez Arevalo M."/>
            <person name="Sterndorff E.B."/>
            <person name="Faurdal D."/>
            <person name="Vuksanovic O."/>
            <person name="Mourched A.-S."/>
            <person name="Charusanti P."/>
            <person name="Shaw S."/>
            <person name="Blin K."/>
            <person name="Weber T."/>
        </authorList>
    </citation>
    <scope>NUCLEOTIDE SEQUENCE [LARGE SCALE GENOMIC DNA]</scope>
    <source>
        <strain evidence="7 8">NBC_00319</strain>
    </source>
</reference>
<name>A0AAU4K6U3_9NOCA</name>
<keyword evidence="8" id="KW-1185">Reference proteome</keyword>
<gene>
    <name evidence="7" type="ORF">OG579_08335</name>
</gene>
<proteinExistence type="inferred from homology"/>
<dbReference type="KEGG" id="whr:OG579_08335"/>
<dbReference type="SMART" id="SM00226">
    <property type="entry name" value="LMWPc"/>
    <property type="match status" value="1"/>
</dbReference>
<evidence type="ECO:0000256" key="5">
    <source>
        <dbReference type="PIRSR" id="PIRSR617867-1"/>
    </source>
</evidence>
<accession>A0AAU4K6U3</accession>
<evidence type="ECO:0000256" key="4">
    <source>
        <dbReference type="ARBA" id="ARBA00022912"/>
    </source>
</evidence>
<evidence type="ECO:0000256" key="3">
    <source>
        <dbReference type="ARBA" id="ARBA00022801"/>
    </source>
</evidence>
<dbReference type="Pfam" id="PF01451">
    <property type="entry name" value="LMWPc"/>
    <property type="match status" value="1"/>
</dbReference>
<dbReference type="PANTHER" id="PTHR11717:SF7">
    <property type="entry name" value="LOW MOLECULAR WEIGHT PHOSPHOTYROSINE PROTEIN PHOSPHATASE"/>
    <property type="match status" value="1"/>
</dbReference>
<dbReference type="PRINTS" id="PR00719">
    <property type="entry name" value="LMWPTPASE"/>
</dbReference>
<evidence type="ECO:0000256" key="2">
    <source>
        <dbReference type="ARBA" id="ARBA00013064"/>
    </source>
</evidence>
<dbReference type="AlphaFoldDB" id="A0AAU4K6U3"/>
<dbReference type="EMBL" id="CP108021">
    <property type="protein sequence ID" value="WUM21764.1"/>
    <property type="molecule type" value="Genomic_DNA"/>
</dbReference>
<feature type="active site" evidence="5">
    <location>
        <position position="20"/>
    </location>
</feature>
<dbReference type="SUPFAM" id="SSF52788">
    <property type="entry name" value="Phosphotyrosine protein phosphatases I"/>
    <property type="match status" value="1"/>
</dbReference>
<dbReference type="InterPro" id="IPR050438">
    <property type="entry name" value="LMW_PTPase"/>
</dbReference>
<comment type="similarity">
    <text evidence="1">Belongs to the low molecular weight phosphotyrosine protein phosphatase family.</text>
</comment>
<evidence type="ECO:0000313" key="7">
    <source>
        <dbReference type="EMBL" id="WUM21764.1"/>
    </source>
</evidence>
<feature type="domain" description="Phosphotyrosine protein phosphatase I" evidence="6">
    <location>
        <begin position="8"/>
        <end position="169"/>
    </location>
</feature>
<dbReference type="GO" id="GO:0004725">
    <property type="term" value="F:protein tyrosine phosphatase activity"/>
    <property type="evidence" value="ECO:0007669"/>
    <property type="project" value="UniProtKB-EC"/>
</dbReference>
<dbReference type="InterPro" id="IPR036196">
    <property type="entry name" value="Ptyr_pPase_sf"/>
</dbReference>
<evidence type="ECO:0000313" key="8">
    <source>
        <dbReference type="Proteomes" id="UP001432128"/>
    </source>
</evidence>
<keyword evidence="3" id="KW-0378">Hydrolase</keyword>
<dbReference type="RefSeq" id="WP_328858747.1">
    <property type="nucleotide sequence ID" value="NZ_CP108021.1"/>
</dbReference>
<dbReference type="Proteomes" id="UP001432128">
    <property type="component" value="Chromosome"/>
</dbReference>
<organism evidence="7 8">
    <name type="scientific">Williamsia herbipolensis</name>
    <dbReference type="NCBI Taxonomy" id="1603258"/>
    <lineage>
        <taxon>Bacteria</taxon>
        <taxon>Bacillati</taxon>
        <taxon>Actinomycetota</taxon>
        <taxon>Actinomycetes</taxon>
        <taxon>Mycobacteriales</taxon>
        <taxon>Nocardiaceae</taxon>
        <taxon>Williamsia</taxon>
    </lineage>
</organism>
<evidence type="ECO:0000259" key="6">
    <source>
        <dbReference type="SMART" id="SM00226"/>
    </source>
</evidence>
<keyword evidence="4" id="KW-0904">Protein phosphatase</keyword>
<sequence length="172" mass="18616">MSAPVVPTRILFVCTGNICRSPMAQYLLADRLGAGFSVTSAGTAALTDYPMHVQTERVLRERGIGSVDDFRARYLTADLVAGADLVIGLSREHRDHATASAPMSWRRVVTLRELDTYIAGGGALTSTPQIAADRNRDDLDIADPMHQPPVAFDTLAAELDPLIDRLAGWLRG</sequence>
<dbReference type="Gene3D" id="3.40.50.2300">
    <property type="match status" value="1"/>
</dbReference>